<dbReference type="SUPFAM" id="SSF54001">
    <property type="entry name" value="Cysteine proteinases"/>
    <property type="match status" value="1"/>
</dbReference>
<dbReference type="PANTHER" id="PTHR33490:SF6">
    <property type="entry name" value="SLL1049 PROTEIN"/>
    <property type="match status" value="1"/>
</dbReference>
<dbReference type="AlphaFoldDB" id="A0A3T0E6B4"/>
<protein>
    <submittedName>
        <fullName evidence="1">Transglutaminase</fullName>
    </submittedName>
</protein>
<dbReference type="Gene3D" id="3.10.620.30">
    <property type="match status" value="1"/>
</dbReference>
<sequence length="273" mass="29878">MLIRVDYATCYHYDRAPRFVVQVLRKTPRACSSQHVRRWRINADADVRIRQGEDAFGNITHALYTDGPVESLSVTVSGEVETSTSAGMLDGWPERQPPLVFLRSTPLTQADDAIRSFASELPGRDQLDMLHALMAAIHTRIAFDTAVTDVSHSAQEAFALGRGVCQDHTHIFLAAARWLGVPARYVSGHLRRTDGEAEQEAAHAWAEALVEGLGWVGFDAANGICPDENYVRVASALDYLGAAPVRGASYGGQGERLTVSLQVRGQPLGQRQQ</sequence>
<organism evidence="1 2">
    <name type="scientific">Glycocaulis alkaliphilus</name>
    <dbReference type="NCBI Taxonomy" id="1434191"/>
    <lineage>
        <taxon>Bacteria</taxon>
        <taxon>Pseudomonadati</taxon>
        <taxon>Pseudomonadota</taxon>
        <taxon>Alphaproteobacteria</taxon>
        <taxon>Maricaulales</taxon>
        <taxon>Maricaulaceae</taxon>
        <taxon>Glycocaulis</taxon>
    </lineage>
</organism>
<proteinExistence type="predicted"/>
<dbReference type="OrthoDB" id="9804023at2"/>
<accession>A0A3T0E6B4</accession>
<dbReference type="InterPro" id="IPR002931">
    <property type="entry name" value="Transglutaminase-like"/>
</dbReference>
<evidence type="ECO:0000313" key="1">
    <source>
        <dbReference type="EMBL" id="AZU02810.1"/>
    </source>
</evidence>
<dbReference type="KEGG" id="gak:X907_0262"/>
<dbReference type="InterPro" id="IPR013589">
    <property type="entry name" value="Bac_transglu_N"/>
</dbReference>
<dbReference type="EMBL" id="CP018911">
    <property type="protein sequence ID" value="AZU02810.1"/>
    <property type="molecule type" value="Genomic_DNA"/>
</dbReference>
<reference evidence="1 2" key="1">
    <citation type="submission" date="2016-12" db="EMBL/GenBank/DDBJ databases">
        <title>The genome of dimorphic prosthecate Glycocaulis alkaliphilus 6b-8t, isolated from crude oil dictates its adaptability in petroleum environments.</title>
        <authorList>
            <person name="Wu X.-L."/>
            <person name="Geng S."/>
        </authorList>
    </citation>
    <scope>NUCLEOTIDE SEQUENCE [LARGE SCALE GENOMIC DNA]</scope>
    <source>
        <strain evidence="1 2">6B-8</strain>
    </source>
</reference>
<evidence type="ECO:0000313" key="2">
    <source>
        <dbReference type="Proteomes" id="UP000286954"/>
    </source>
</evidence>
<dbReference type="PANTHER" id="PTHR33490">
    <property type="entry name" value="BLR5614 PROTEIN-RELATED"/>
    <property type="match status" value="1"/>
</dbReference>
<name>A0A3T0E6B4_9PROT</name>
<dbReference type="Pfam" id="PF08379">
    <property type="entry name" value="Bact_transglu_N"/>
    <property type="match status" value="1"/>
</dbReference>
<dbReference type="RefSeq" id="WP_127565262.1">
    <property type="nucleotide sequence ID" value="NZ_BMFB01000006.1"/>
</dbReference>
<keyword evidence="2" id="KW-1185">Reference proteome</keyword>
<dbReference type="Proteomes" id="UP000286954">
    <property type="component" value="Chromosome"/>
</dbReference>
<dbReference type="SMART" id="SM00460">
    <property type="entry name" value="TGc"/>
    <property type="match status" value="1"/>
</dbReference>
<gene>
    <name evidence="1" type="ORF">X907_0262</name>
</gene>
<dbReference type="InterPro" id="IPR038765">
    <property type="entry name" value="Papain-like_cys_pep_sf"/>
</dbReference>
<dbReference type="Pfam" id="PF01841">
    <property type="entry name" value="Transglut_core"/>
    <property type="match status" value="1"/>
</dbReference>